<evidence type="ECO:0000256" key="1">
    <source>
        <dbReference type="ARBA" id="ARBA00023015"/>
    </source>
</evidence>
<evidence type="ECO:0000256" key="2">
    <source>
        <dbReference type="ARBA" id="ARBA00023125"/>
    </source>
</evidence>
<organism evidence="5 6">
    <name type="scientific">Rapidithrix thailandica</name>
    <dbReference type="NCBI Taxonomy" id="413964"/>
    <lineage>
        <taxon>Bacteria</taxon>
        <taxon>Pseudomonadati</taxon>
        <taxon>Bacteroidota</taxon>
        <taxon>Cytophagia</taxon>
        <taxon>Cytophagales</taxon>
        <taxon>Flammeovirgaceae</taxon>
        <taxon>Rapidithrix</taxon>
    </lineage>
</organism>
<sequence>MHERKIPIDLECGINVFTLALGGKWKFCIIDCIHRGIQRPNEIHKSIAVATPRVINMQLKELLDHGIIDKKVYQGLPLKVEYKLTELGESLLPIIDAMGQWGDEHRDTILVEEAYVQQS</sequence>
<evidence type="ECO:0000259" key="4">
    <source>
        <dbReference type="PROSITE" id="PS51118"/>
    </source>
</evidence>
<dbReference type="Gene3D" id="1.10.10.10">
    <property type="entry name" value="Winged helix-like DNA-binding domain superfamily/Winged helix DNA-binding domain"/>
    <property type="match status" value="1"/>
</dbReference>
<dbReference type="GO" id="GO:0003677">
    <property type="term" value="F:DNA binding"/>
    <property type="evidence" value="ECO:0007669"/>
    <property type="project" value="UniProtKB-KW"/>
</dbReference>
<reference evidence="5 6" key="1">
    <citation type="submission" date="2024-04" db="EMBL/GenBank/DDBJ databases">
        <title>Novel genus in family Flammeovirgaceae.</title>
        <authorList>
            <person name="Nguyen T.H."/>
            <person name="Vuong T.Q."/>
            <person name="Le H."/>
            <person name="Kim S.-G."/>
        </authorList>
    </citation>
    <scope>NUCLEOTIDE SEQUENCE [LARGE SCALE GENOMIC DNA]</scope>
    <source>
        <strain evidence="5 6">JCM 23209</strain>
    </source>
</reference>
<keyword evidence="3" id="KW-0804">Transcription</keyword>
<evidence type="ECO:0000313" key="5">
    <source>
        <dbReference type="EMBL" id="MEN7547592.1"/>
    </source>
</evidence>
<evidence type="ECO:0000313" key="6">
    <source>
        <dbReference type="Proteomes" id="UP001403385"/>
    </source>
</evidence>
<dbReference type="EMBL" id="JBDKWZ010000003">
    <property type="protein sequence ID" value="MEN7547592.1"/>
    <property type="molecule type" value="Genomic_DNA"/>
</dbReference>
<comment type="caution">
    <text evidence="5">The sequence shown here is derived from an EMBL/GenBank/DDBJ whole genome shotgun (WGS) entry which is preliminary data.</text>
</comment>
<accession>A0AAW9RV78</accession>
<proteinExistence type="predicted"/>
<dbReference type="PANTHER" id="PTHR33204">
    <property type="entry name" value="TRANSCRIPTIONAL REGULATOR, MARR FAMILY"/>
    <property type="match status" value="1"/>
</dbReference>
<evidence type="ECO:0000256" key="3">
    <source>
        <dbReference type="ARBA" id="ARBA00023163"/>
    </source>
</evidence>
<dbReference type="Pfam" id="PF01638">
    <property type="entry name" value="HxlR"/>
    <property type="match status" value="1"/>
</dbReference>
<dbReference type="PROSITE" id="PS51118">
    <property type="entry name" value="HTH_HXLR"/>
    <property type="match status" value="1"/>
</dbReference>
<dbReference type="InterPro" id="IPR036390">
    <property type="entry name" value="WH_DNA-bd_sf"/>
</dbReference>
<dbReference type="RefSeq" id="WP_346820379.1">
    <property type="nucleotide sequence ID" value="NZ_JBDKWZ010000003.1"/>
</dbReference>
<gene>
    <name evidence="5" type="ORF">AAG747_06725</name>
</gene>
<keyword evidence="1" id="KW-0805">Transcription regulation</keyword>
<dbReference type="Proteomes" id="UP001403385">
    <property type="component" value="Unassembled WGS sequence"/>
</dbReference>
<dbReference type="PANTHER" id="PTHR33204:SF29">
    <property type="entry name" value="TRANSCRIPTIONAL REGULATOR"/>
    <property type="match status" value="1"/>
</dbReference>
<keyword evidence="6" id="KW-1185">Reference proteome</keyword>
<dbReference type="AlphaFoldDB" id="A0AAW9RV78"/>
<feature type="domain" description="HTH hxlR-type" evidence="4">
    <location>
        <begin position="12"/>
        <end position="110"/>
    </location>
</feature>
<dbReference type="SUPFAM" id="SSF46785">
    <property type="entry name" value="Winged helix' DNA-binding domain"/>
    <property type="match status" value="1"/>
</dbReference>
<dbReference type="InterPro" id="IPR002577">
    <property type="entry name" value="HTH_HxlR"/>
</dbReference>
<dbReference type="InterPro" id="IPR036388">
    <property type="entry name" value="WH-like_DNA-bd_sf"/>
</dbReference>
<protein>
    <submittedName>
        <fullName evidence="5">Helix-turn-helix domain-containing protein</fullName>
    </submittedName>
</protein>
<keyword evidence="2" id="KW-0238">DNA-binding</keyword>
<name>A0AAW9RV78_9BACT</name>